<dbReference type="InterPro" id="IPR018181">
    <property type="entry name" value="Heat_shock_70_CS"/>
</dbReference>
<evidence type="ECO:0000256" key="2">
    <source>
        <dbReference type="ARBA" id="ARBA00022741"/>
    </source>
</evidence>
<dbReference type="Gene3D" id="3.90.640.10">
    <property type="entry name" value="Actin, Chain A, domain 4"/>
    <property type="match status" value="1"/>
</dbReference>
<dbReference type="PROSITE" id="PS01036">
    <property type="entry name" value="HSP70_3"/>
    <property type="match status" value="1"/>
</dbReference>
<dbReference type="Proteomes" id="UP000831390">
    <property type="component" value="Chromosome"/>
</dbReference>
<dbReference type="InterPro" id="IPR029047">
    <property type="entry name" value="HSP70_peptide-bd_sf"/>
</dbReference>
<dbReference type="PROSITE" id="PS00297">
    <property type="entry name" value="HSP70_1"/>
    <property type="match status" value="1"/>
</dbReference>
<keyword evidence="6" id="KW-1185">Reference proteome</keyword>
<dbReference type="SUPFAM" id="SSF53067">
    <property type="entry name" value="Actin-like ATPase domain"/>
    <property type="match status" value="2"/>
</dbReference>
<dbReference type="InterPro" id="IPR043129">
    <property type="entry name" value="ATPase_NBD"/>
</dbReference>
<accession>A0ABY4B6N2</accession>
<dbReference type="Pfam" id="PF00012">
    <property type="entry name" value="HSP70"/>
    <property type="match status" value="2"/>
</dbReference>
<sequence length="651" mass="71028">MATVAINLATGSLQQEELIVGIDLGTTNSLVAYVHPETRQPAAINDLGRGTIVPSVVHFPADGSGPVVGTEAREFLLTDPQRTIYSVKRLLGKSYRDLGQHAQQLGYKVIDDNSEGLVKIRVEDRFYSPIELSADILKELRARAEHALKTPVNRAVITVPAYFNDSQRQATRDAGRLAGLEVLRIVNEPTAAALAYGIGLDPDEEKTVAVYDLGGGTFDISILRIQQGIFEVLSTNGDTYLGGDDLDRAVVDHWTATFGLPETFATNPHLQQQLRLAAEMAKKYLSQHDDFTTHLTDEAGQNTTVTLTRAQFNDLIRPLVDRTIAACRQAVADAKLGEVGKGVRGYEGKEETENTSYPPPPLPSYPKLDAVLLVGGSTRVPLVYEAVSEFFGQPANNSLNPDEVVALGAAIQADILAGNRRDVLLLDVTPLTLGIETLGGLLDPIIPRNSKIPTKAGRQYTTSVDGQVNLKIAVYQGERDLVSQNRKLGEFVLTGIPAMPAGLPKVDVNFLLNADGILKVEAIELRSNTRQQVEIKPQYGLTDEQVEQMLLDSLMNAKDDVAARLLIEARTAAEQLLYQVENFTRKNRQHLTETELADTEAQVAKVRTALAGSDRDPILKAMDELDELTRPYAERVMNISIQQAMAGKKIG</sequence>
<gene>
    <name evidence="5" type="ORF">MTP16_02085</name>
</gene>
<keyword evidence="3 4" id="KW-0067">ATP-binding</keyword>
<evidence type="ECO:0000313" key="5">
    <source>
        <dbReference type="EMBL" id="UOE34454.1"/>
    </source>
</evidence>
<protein>
    <submittedName>
        <fullName evidence="5">Hsp70 family protein</fullName>
    </submittedName>
</protein>
<dbReference type="SUPFAM" id="SSF100934">
    <property type="entry name" value="Heat shock protein 70kD (HSP70), C-terminal subdomain"/>
    <property type="match status" value="1"/>
</dbReference>
<evidence type="ECO:0000256" key="3">
    <source>
        <dbReference type="ARBA" id="ARBA00022840"/>
    </source>
</evidence>
<dbReference type="EMBL" id="CP094534">
    <property type="protein sequence ID" value="UOE34454.1"/>
    <property type="molecule type" value="Genomic_DNA"/>
</dbReference>
<evidence type="ECO:0000256" key="1">
    <source>
        <dbReference type="ARBA" id="ARBA00007381"/>
    </source>
</evidence>
<dbReference type="Gene3D" id="1.20.1270.10">
    <property type="match status" value="1"/>
</dbReference>
<dbReference type="PROSITE" id="PS00329">
    <property type="entry name" value="HSP70_2"/>
    <property type="match status" value="1"/>
</dbReference>
<comment type="similarity">
    <text evidence="1 4">Belongs to the heat shock protein 70 family.</text>
</comment>
<keyword evidence="2 4" id="KW-0547">Nucleotide-binding</keyword>
<evidence type="ECO:0000313" key="6">
    <source>
        <dbReference type="Proteomes" id="UP000831390"/>
    </source>
</evidence>
<dbReference type="InterPro" id="IPR029048">
    <property type="entry name" value="HSP70_C_sf"/>
</dbReference>
<dbReference type="InterPro" id="IPR013126">
    <property type="entry name" value="Hsp_70_fam"/>
</dbReference>
<name>A0ABY4B6N2_9BACT</name>
<dbReference type="PRINTS" id="PR00301">
    <property type="entry name" value="HEATSHOCK70"/>
</dbReference>
<dbReference type="PANTHER" id="PTHR19375">
    <property type="entry name" value="HEAT SHOCK PROTEIN 70KDA"/>
    <property type="match status" value="1"/>
</dbReference>
<organism evidence="5 6">
    <name type="scientific">Hymenobacter monticola</name>
    <dbReference type="NCBI Taxonomy" id="1705399"/>
    <lineage>
        <taxon>Bacteria</taxon>
        <taxon>Pseudomonadati</taxon>
        <taxon>Bacteroidota</taxon>
        <taxon>Cytophagia</taxon>
        <taxon>Cytophagales</taxon>
        <taxon>Hymenobacteraceae</taxon>
        <taxon>Hymenobacter</taxon>
    </lineage>
</organism>
<evidence type="ECO:0000256" key="4">
    <source>
        <dbReference type="RuleBase" id="RU003322"/>
    </source>
</evidence>
<dbReference type="Gene3D" id="2.60.34.10">
    <property type="entry name" value="Substrate Binding Domain Of DNAk, Chain A, domain 1"/>
    <property type="match status" value="1"/>
</dbReference>
<proteinExistence type="inferred from homology"/>
<dbReference type="SUPFAM" id="SSF100920">
    <property type="entry name" value="Heat shock protein 70kD (HSP70), peptide-binding domain"/>
    <property type="match status" value="1"/>
</dbReference>
<dbReference type="RefSeq" id="WP_243515568.1">
    <property type="nucleotide sequence ID" value="NZ_CP094534.1"/>
</dbReference>
<dbReference type="Gene3D" id="3.30.420.40">
    <property type="match status" value="2"/>
</dbReference>
<reference evidence="5 6" key="1">
    <citation type="submission" date="2022-03" db="EMBL/GenBank/DDBJ databases">
        <title>Hymenobactersp. isolated from the air.</title>
        <authorList>
            <person name="Won M."/>
            <person name="Kwon S.-W."/>
        </authorList>
    </citation>
    <scope>NUCLEOTIDE SEQUENCE [LARGE SCALE GENOMIC DNA]</scope>
    <source>
        <strain evidence="5 6">KACC 22596</strain>
    </source>
</reference>